<proteinExistence type="predicted"/>
<dbReference type="EMBL" id="CP055156">
    <property type="protein sequence ID" value="QNF32887.1"/>
    <property type="molecule type" value="Genomic_DNA"/>
</dbReference>
<dbReference type="RefSeq" id="WP_185273666.1">
    <property type="nucleotide sequence ID" value="NZ_CP055156.1"/>
</dbReference>
<dbReference type="Proteomes" id="UP000515237">
    <property type="component" value="Chromosome"/>
</dbReference>
<protein>
    <submittedName>
        <fullName evidence="1">Uncharacterized protein</fullName>
    </submittedName>
</protein>
<gene>
    <name evidence="1" type="ORF">HUW51_09130</name>
</gene>
<evidence type="ECO:0000313" key="1">
    <source>
        <dbReference type="EMBL" id="QNF32887.1"/>
    </source>
</evidence>
<organism evidence="1 2">
    <name type="scientific">Adhaeribacter swui</name>
    <dbReference type="NCBI Taxonomy" id="2086471"/>
    <lineage>
        <taxon>Bacteria</taxon>
        <taxon>Pseudomonadati</taxon>
        <taxon>Bacteroidota</taxon>
        <taxon>Cytophagia</taxon>
        <taxon>Cytophagales</taxon>
        <taxon>Hymenobacteraceae</taxon>
        <taxon>Adhaeribacter</taxon>
    </lineage>
</organism>
<accession>A0A7G7G6V3</accession>
<dbReference type="KEGG" id="aswu:HUW51_09130"/>
<evidence type="ECO:0000313" key="2">
    <source>
        <dbReference type="Proteomes" id="UP000515237"/>
    </source>
</evidence>
<name>A0A7G7G6V3_9BACT</name>
<keyword evidence="2" id="KW-1185">Reference proteome</keyword>
<dbReference type="AlphaFoldDB" id="A0A7G7G6V3"/>
<sequence>MFSPDRQYGIKYGTLIEFAQGSPLAGKCFLVDNCGGEHLINELCGGPPIWNNEGTKVAIPVWKHTFLKGTIQKILIIDINNQECTLFRKKFRVLDFKSFNKNIIYGVDSPVHKTVEIHFDLNKEEVEEKYKI</sequence>
<reference evidence="1 2" key="1">
    <citation type="journal article" date="2018" name="Int. J. Syst. Evol. Microbiol.">
        <title>Adhaeribacter swui sp. nov., isolated from wet mud.</title>
        <authorList>
            <person name="Kim D.U."/>
            <person name="Kim K.W."/>
            <person name="Kang M.S."/>
            <person name="Kim J.Y."/>
            <person name="Jang J.H."/>
            <person name="Kim M.K."/>
        </authorList>
    </citation>
    <scope>NUCLEOTIDE SEQUENCE [LARGE SCALE GENOMIC DNA]</scope>
    <source>
        <strain evidence="1 2">KCTC 52873</strain>
    </source>
</reference>